<keyword evidence="7" id="KW-0325">Glycoprotein</keyword>
<evidence type="ECO:0000256" key="9">
    <source>
        <dbReference type="RuleBase" id="RU000454"/>
    </source>
</evidence>
<dbReference type="PROSITE" id="PS00141">
    <property type="entry name" value="ASP_PROTEASE"/>
    <property type="match status" value="1"/>
</dbReference>
<dbReference type="InterPro" id="IPR001461">
    <property type="entry name" value="Aspartic_peptidase_A1"/>
</dbReference>
<dbReference type="Gene3D" id="2.40.70.10">
    <property type="entry name" value="Acid Proteases"/>
    <property type="match status" value="2"/>
</dbReference>
<dbReference type="PANTHER" id="PTHR47966">
    <property type="entry name" value="BETA-SITE APP-CLEAVING ENZYME, ISOFORM A-RELATED"/>
    <property type="match status" value="1"/>
</dbReference>
<dbReference type="InterPro" id="IPR033121">
    <property type="entry name" value="PEPTIDASE_A1"/>
</dbReference>
<keyword evidence="2 9" id="KW-0645">Protease</keyword>
<evidence type="ECO:0000259" key="11">
    <source>
        <dbReference type="PROSITE" id="PS51767"/>
    </source>
</evidence>
<evidence type="ECO:0000256" key="8">
    <source>
        <dbReference type="PIRSR" id="PIRSR601461-1"/>
    </source>
</evidence>
<dbReference type="SUPFAM" id="SSF50630">
    <property type="entry name" value="Acid proteases"/>
    <property type="match status" value="1"/>
</dbReference>
<dbReference type="GO" id="GO:0004190">
    <property type="term" value="F:aspartic-type endopeptidase activity"/>
    <property type="evidence" value="ECO:0007669"/>
    <property type="project" value="UniProtKB-KW"/>
</dbReference>
<evidence type="ECO:0000256" key="5">
    <source>
        <dbReference type="ARBA" id="ARBA00023145"/>
    </source>
</evidence>
<dbReference type="KEGG" id="rsz:108846785"/>
<accession>A0A6J0MSR1</accession>
<feature type="active site" evidence="8">
    <location>
        <position position="81"/>
    </location>
</feature>
<keyword evidence="10" id="KW-0732">Signal</keyword>
<dbReference type="PRINTS" id="PR00792">
    <property type="entry name" value="PEPSIN"/>
</dbReference>
<evidence type="ECO:0000256" key="7">
    <source>
        <dbReference type="ARBA" id="ARBA00023180"/>
    </source>
</evidence>
<dbReference type="PANTHER" id="PTHR47966:SF84">
    <property type="entry name" value="EUKARYOTIC ASPARTYL PROTEASE FAMILY PROTEIN"/>
    <property type="match status" value="1"/>
</dbReference>
<organism evidence="12 13">
    <name type="scientific">Raphanus sativus</name>
    <name type="common">Radish</name>
    <name type="synonym">Raphanus raphanistrum var. sativus</name>
    <dbReference type="NCBI Taxonomy" id="3726"/>
    <lineage>
        <taxon>Eukaryota</taxon>
        <taxon>Viridiplantae</taxon>
        <taxon>Streptophyta</taxon>
        <taxon>Embryophyta</taxon>
        <taxon>Tracheophyta</taxon>
        <taxon>Spermatophyta</taxon>
        <taxon>Magnoliopsida</taxon>
        <taxon>eudicotyledons</taxon>
        <taxon>Gunneridae</taxon>
        <taxon>Pentapetalae</taxon>
        <taxon>rosids</taxon>
        <taxon>malvids</taxon>
        <taxon>Brassicales</taxon>
        <taxon>Brassicaceae</taxon>
        <taxon>Brassiceae</taxon>
        <taxon>Raphanus</taxon>
    </lineage>
</organism>
<dbReference type="Proteomes" id="UP000504610">
    <property type="component" value="Unplaced"/>
</dbReference>
<dbReference type="AlphaFoldDB" id="A0A6J0MSR1"/>
<keyword evidence="5" id="KW-0865">Zymogen</keyword>
<feature type="chain" id="PRO_5026669430" evidence="10">
    <location>
        <begin position="19"/>
        <end position="396"/>
    </location>
</feature>
<feature type="domain" description="Peptidase A1" evidence="11">
    <location>
        <begin position="63"/>
        <end position="382"/>
    </location>
</feature>
<dbReference type="Pfam" id="PF00026">
    <property type="entry name" value="Asp"/>
    <property type="match status" value="1"/>
</dbReference>
<evidence type="ECO:0000256" key="6">
    <source>
        <dbReference type="ARBA" id="ARBA00023157"/>
    </source>
</evidence>
<dbReference type="PROSITE" id="PS51767">
    <property type="entry name" value="PEPTIDASE_A1"/>
    <property type="match status" value="1"/>
</dbReference>
<keyword evidence="4 9" id="KW-0378">Hydrolase</keyword>
<dbReference type="GeneID" id="108846785"/>
<evidence type="ECO:0000256" key="1">
    <source>
        <dbReference type="ARBA" id="ARBA00007447"/>
    </source>
</evidence>
<dbReference type="FunFam" id="2.40.70.10:FF:000008">
    <property type="entry name" value="Cathepsin D"/>
    <property type="match status" value="1"/>
</dbReference>
<dbReference type="GO" id="GO:0006508">
    <property type="term" value="P:proteolysis"/>
    <property type="evidence" value="ECO:0007669"/>
    <property type="project" value="UniProtKB-KW"/>
</dbReference>
<evidence type="ECO:0000256" key="4">
    <source>
        <dbReference type="ARBA" id="ARBA00022801"/>
    </source>
</evidence>
<evidence type="ECO:0000313" key="13">
    <source>
        <dbReference type="RefSeq" id="XP_018475492.1"/>
    </source>
</evidence>
<keyword evidence="12" id="KW-1185">Reference proteome</keyword>
<dbReference type="InterPro" id="IPR001969">
    <property type="entry name" value="Aspartic_peptidase_AS"/>
</dbReference>
<evidence type="ECO:0000313" key="12">
    <source>
        <dbReference type="Proteomes" id="UP000504610"/>
    </source>
</evidence>
<dbReference type="RefSeq" id="XP_018475492.1">
    <property type="nucleotide sequence ID" value="XM_018619990.2"/>
</dbReference>
<evidence type="ECO:0000256" key="3">
    <source>
        <dbReference type="ARBA" id="ARBA00022750"/>
    </source>
</evidence>
<feature type="active site" evidence="8">
    <location>
        <position position="272"/>
    </location>
</feature>
<dbReference type="InterPro" id="IPR021109">
    <property type="entry name" value="Peptidase_aspartic_dom_sf"/>
</dbReference>
<sequence length="396" mass="44512">MGLLSFIWISILMLLCNGENNEGAVKISLKRIKTSLVNVQRNVTLFKTGENRIVLKNLGDVIYYAEIGIGTPTQNFPVMFDTGSADLWVRSKDWPDRTEAEHKLPKYNSTESSSYSENGEPAEIIYAGCAIEGFLSTDDVTVGHMIVNKQDFIEATGEVEEKTYFQFTVYDGVVGLAFQECSVRNTVPVWYNMINQHLVHQEVFSLWLKYYNEQDEEGGAIVFGGIDNAHFRGAHTYVPIIEEYYWEFKMNEILIGGQGTGHCVDGCSVMIDSGESYLIGPSSIIENINIALGADEVANVDCSRVPLMPTVSFTIGERVFSLSTRDYILVHGIGEIATCATKFRIIHDDDDYHNDDLWILGGVFMRPYHTVFDFGNRRIGFAEAVQEPIWDSSIKH</sequence>
<reference evidence="13" key="1">
    <citation type="submission" date="2025-08" db="UniProtKB">
        <authorList>
            <consortium name="RefSeq"/>
        </authorList>
    </citation>
    <scope>IDENTIFICATION</scope>
    <source>
        <tissue evidence="13">Leaf</tissue>
    </source>
</reference>
<evidence type="ECO:0000256" key="2">
    <source>
        <dbReference type="ARBA" id="ARBA00022670"/>
    </source>
</evidence>
<protein>
    <submittedName>
        <fullName evidence="13">Cardosin-E</fullName>
    </submittedName>
</protein>
<keyword evidence="3 9" id="KW-0064">Aspartyl protease</keyword>
<dbReference type="OrthoDB" id="1026926at2759"/>
<name>A0A6J0MSR1_RAPSA</name>
<gene>
    <name evidence="13" type="primary">LOC108846785</name>
</gene>
<keyword evidence="6" id="KW-1015">Disulfide bond</keyword>
<comment type="similarity">
    <text evidence="1 9">Belongs to the peptidase A1 family.</text>
</comment>
<feature type="signal peptide" evidence="10">
    <location>
        <begin position="1"/>
        <end position="18"/>
    </location>
</feature>
<evidence type="ECO:0000256" key="10">
    <source>
        <dbReference type="SAM" id="SignalP"/>
    </source>
</evidence>
<dbReference type="FunFam" id="2.40.70.10:FF:000002">
    <property type="entry name" value="Vacuolar aspartic proteinase"/>
    <property type="match status" value="1"/>
</dbReference>
<proteinExistence type="inferred from homology"/>